<feature type="transmembrane region" description="Helical" evidence="1">
    <location>
        <begin position="51"/>
        <end position="76"/>
    </location>
</feature>
<accession>A0A1G7YEB0</accession>
<sequence>MTESTPAVPADRPQPVLRAAQAAAAVSGLVAAIGAILTLVGWVTADQVQSWVVAAGGLTTAVATFVAVAAPILAALRAREAVTPLEAPLSADGVPLVTDLPGNHAADS</sequence>
<reference evidence="3" key="1">
    <citation type="submission" date="2016-10" db="EMBL/GenBank/DDBJ databases">
        <authorList>
            <person name="Varghese N."/>
            <person name="Submissions S."/>
        </authorList>
    </citation>
    <scope>NUCLEOTIDE SEQUENCE [LARGE SCALE GENOMIC DNA]</scope>
    <source>
        <strain evidence="3">DSM 44526</strain>
    </source>
</reference>
<name>A0A1G7YEB0_9ACTN</name>
<dbReference type="AlphaFoldDB" id="A0A1G7YEB0"/>
<proteinExistence type="predicted"/>
<dbReference type="EMBL" id="FNCF01000007">
    <property type="protein sequence ID" value="SDG94697.1"/>
    <property type="molecule type" value="Genomic_DNA"/>
</dbReference>
<organism evidence="2 3">
    <name type="scientific">Klenkia brasiliensis</name>
    <dbReference type="NCBI Taxonomy" id="333142"/>
    <lineage>
        <taxon>Bacteria</taxon>
        <taxon>Bacillati</taxon>
        <taxon>Actinomycetota</taxon>
        <taxon>Actinomycetes</taxon>
        <taxon>Geodermatophilales</taxon>
        <taxon>Geodermatophilaceae</taxon>
        <taxon>Klenkia</taxon>
    </lineage>
</organism>
<dbReference type="RefSeq" id="WP_091067505.1">
    <property type="nucleotide sequence ID" value="NZ_FNCF01000007.1"/>
</dbReference>
<evidence type="ECO:0000256" key="1">
    <source>
        <dbReference type="SAM" id="Phobius"/>
    </source>
</evidence>
<keyword evidence="1" id="KW-0812">Transmembrane</keyword>
<dbReference type="Proteomes" id="UP000198863">
    <property type="component" value="Unassembled WGS sequence"/>
</dbReference>
<feature type="transmembrane region" description="Helical" evidence="1">
    <location>
        <begin position="22"/>
        <end position="45"/>
    </location>
</feature>
<gene>
    <name evidence="2" type="ORF">SAMN05660324_3924</name>
</gene>
<evidence type="ECO:0000313" key="3">
    <source>
        <dbReference type="Proteomes" id="UP000198863"/>
    </source>
</evidence>
<keyword evidence="1" id="KW-1133">Transmembrane helix</keyword>
<keyword evidence="3" id="KW-1185">Reference proteome</keyword>
<protein>
    <submittedName>
        <fullName evidence="2">Uncharacterized protein</fullName>
    </submittedName>
</protein>
<keyword evidence="1" id="KW-0472">Membrane</keyword>
<evidence type="ECO:0000313" key="2">
    <source>
        <dbReference type="EMBL" id="SDG94697.1"/>
    </source>
</evidence>